<sequence>MADEARAQALTELHARAQQELTGKALKRLEAAWRRVRVHDPYSVAQFLRQAEDVLAAAYAKSGRASADYYQAHRRALLGETLYESAEAAYAEARRVASRTATTESRRLSVQARRHINYLRTQGIPEADIQRLAGSRLLGQASRMVMSGGRDALAYYINNDPKVLGYQRRASVACCAFCAMLASRPNLYKTARSAGADGGRGFGRAFKAGNRTADAAPWHNGCRCVAVPVYSKKQRAPRNSPKFAEMWRRGEIEMRTSANGTAYPMFKQIGE</sequence>
<dbReference type="RefSeq" id="WP_070202580.1">
    <property type="nucleotide sequence ID" value="NZ_LJGZ01000094.1"/>
</dbReference>
<protein>
    <recommendedName>
        <fullName evidence="3">Phage head morphogenesis domain-containing protein</fullName>
    </recommendedName>
</protein>
<dbReference type="Proteomes" id="UP000175971">
    <property type="component" value="Unassembled WGS sequence"/>
</dbReference>
<organism evidence="1 2">
    <name type="scientific">Streptomyces nanshensis</name>
    <dbReference type="NCBI Taxonomy" id="518642"/>
    <lineage>
        <taxon>Bacteria</taxon>
        <taxon>Bacillati</taxon>
        <taxon>Actinomycetota</taxon>
        <taxon>Actinomycetes</taxon>
        <taxon>Kitasatosporales</taxon>
        <taxon>Streptomycetaceae</taxon>
        <taxon>Streptomyces</taxon>
    </lineage>
</organism>
<evidence type="ECO:0008006" key="3">
    <source>
        <dbReference type="Google" id="ProtNLM"/>
    </source>
</evidence>
<dbReference type="Pfam" id="PF25310">
    <property type="entry name" value="VG15"/>
    <property type="match status" value="1"/>
</dbReference>
<dbReference type="InterPro" id="IPR057369">
    <property type="entry name" value="VG15"/>
</dbReference>
<evidence type="ECO:0000313" key="1">
    <source>
        <dbReference type="EMBL" id="OEV18146.1"/>
    </source>
</evidence>
<dbReference type="AlphaFoldDB" id="A0A1E7LPN4"/>
<dbReference type="PATRIC" id="fig|518642.7.peg.5026"/>
<dbReference type="OrthoDB" id="3194844at2"/>
<dbReference type="EMBL" id="LJGZ01000094">
    <property type="protein sequence ID" value="OEV18146.1"/>
    <property type="molecule type" value="Genomic_DNA"/>
</dbReference>
<accession>A0A1E7LPN4</accession>
<reference evidence="1 2" key="1">
    <citation type="journal article" date="2016" name="Front. Microbiol.">
        <title>Comparative Genomics Analysis of Streptomyces Species Reveals Their Adaptation to the Marine Environment and Their Diversity at the Genomic Level.</title>
        <authorList>
            <person name="Tian X."/>
            <person name="Zhang Z."/>
            <person name="Yang T."/>
            <person name="Chen M."/>
            <person name="Li J."/>
            <person name="Chen F."/>
            <person name="Yang J."/>
            <person name="Li W."/>
            <person name="Zhang B."/>
            <person name="Zhang Z."/>
            <person name="Wu J."/>
            <person name="Zhang C."/>
            <person name="Long L."/>
            <person name="Xiao J."/>
        </authorList>
    </citation>
    <scope>NUCLEOTIDE SEQUENCE [LARGE SCALE GENOMIC DNA]</scope>
    <source>
        <strain evidence="1 2">SCSIO M10372</strain>
    </source>
</reference>
<gene>
    <name evidence="1" type="ORF">AN221_23680</name>
</gene>
<name>A0A1E7LPN4_9ACTN</name>
<proteinExistence type="predicted"/>
<keyword evidence="2" id="KW-1185">Reference proteome</keyword>
<evidence type="ECO:0000313" key="2">
    <source>
        <dbReference type="Proteomes" id="UP000175971"/>
    </source>
</evidence>
<comment type="caution">
    <text evidence="1">The sequence shown here is derived from an EMBL/GenBank/DDBJ whole genome shotgun (WGS) entry which is preliminary data.</text>
</comment>